<dbReference type="PANTHER" id="PTHR15020:SF50">
    <property type="entry name" value="UPF0659 PROTEIN YMR090W"/>
    <property type="match status" value="1"/>
</dbReference>
<proteinExistence type="inferred from homology"/>
<dbReference type="SUPFAM" id="SSF51735">
    <property type="entry name" value="NAD(P)-binding Rossmann-fold domains"/>
    <property type="match status" value="1"/>
</dbReference>
<dbReference type="OrthoDB" id="10254604at2759"/>
<evidence type="ECO:0000313" key="4">
    <source>
        <dbReference type="Proteomes" id="UP001140453"/>
    </source>
</evidence>
<keyword evidence="4" id="KW-1185">Reference proteome</keyword>
<evidence type="ECO:0000313" key="3">
    <source>
        <dbReference type="EMBL" id="KAJ4397805.1"/>
    </source>
</evidence>
<evidence type="ECO:0000256" key="1">
    <source>
        <dbReference type="ARBA" id="ARBA00038376"/>
    </source>
</evidence>
<dbReference type="Pfam" id="PF13460">
    <property type="entry name" value="NAD_binding_10"/>
    <property type="match status" value="1"/>
</dbReference>
<reference evidence="3" key="1">
    <citation type="submission" date="2022-10" db="EMBL/GenBank/DDBJ databases">
        <title>Tapping the CABI collections for fungal endophytes: first genome assemblies for Collariella, Neodidymelliopsis, Ascochyta clinopodiicola, Didymella pomorum, Didymosphaeria variabile, Neocosmospora piperis and Neocucurbitaria cava.</title>
        <authorList>
            <person name="Hill R."/>
        </authorList>
    </citation>
    <scope>NUCLEOTIDE SEQUENCE</scope>
    <source>
        <strain evidence="3">IMI 355082</strain>
    </source>
</reference>
<dbReference type="AlphaFoldDB" id="A0A9W9D368"/>
<protein>
    <recommendedName>
        <fullName evidence="2">NAD(P)-binding domain-containing protein</fullName>
    </recommendedName>
</protein>
<dbReference type="InterPro" id="IPR036291">
    <property type="entry name" value="NAD(P)-bd_dom_sf"/>
</dbReference>
<feature type="domain" description="NAD(P)-binding" evidence="2">
    <location>
        <begin position="8"/>
        <end position="223"/>
    </location>
</feature>
<dbReference type="Gene3D" id="3.40.50.720">
    <property type="entry name" value="NAD(P)-binding Rossmann-like Domain"/>
    <property type="match status" value="1"/>
</dbReference>
<dbReference type="PANTHER" id="PTHR15020">
    <property type="entry name" value="FLAVIN REDUCTASE-RELATED"/>
    <property type="match status" value="1"/>
</dbReference>
<accession>A0A9W9D368</accession>
<evidence type="ECO:0000259" key="2">
    <source>
        <dbReference type="Pfam" id="PF13460"/>
    </source>
</evidence>
<dbReference type="Proteomes" id="UP001140453">
    <property type="component" value="Unassembled WGS sequence"/>
</dbReference>
<dbReference type="EMBL" id="JAPEVB010000001">
    <property type="protein sequence ID" value="KAJ4397805.1"/>
    <property type="molecule type" value="Genomic_DNA"/>
</dbReference>
<dbReference type="InterPro" id="IPR016040">
    <property type="entry name" value="NAD(P)-bd_dom"/>
</dbReference>
<comment type="caution">
    <text evidence="3">The sequence shown here is derived from an EMBL/GenBank/DDBJ whole genome shotgun (WGS) entry which is preliminary data.</text>
</comment>
<gene>
    <name evidence="3" type="ORF">N0V93_002042</name>
</gene>
<sequence>MPVVLIVGGHGQVAQHITKQLVAAKEPVSFTVHSLIRNPDQASEIEKLGAFPVVQDVEKSSVPELLNVLSRVKPAVVVWAAGAGYKSTPDRIDAVDHQGAVKIFDALAIASNAGECGKRLISISALDIRDRESKPVPDWYNEDDKQRSEMIWKGIGHFLEAKFKADKELRTGNDKRGLEYTMIRPGGLSNEPGVEIVNAGKVHLGQMVTREDVARVVVASINNSKTIGLAFDIVGGQTPIEDAVNEVGTNRVDTFEGYY</sequence>
<comment type="similarity">
    <text evidence="1">Belongs to the avfA family.</text>
</comment>
<organism evidence="3 4">
    <name type="scientific">Gnomoniopsis smithogilvyi</name>
    <dbReference type="NCBI Taxonomy" id="1191159"/>
    <lineage>
        <taxon>Eukaryota</taxon>
        <taxon>Fungi</taxon>
        <taxon>Dikarya</taxon>
        <taxon>Ascomycota</taxon>
        <taxon>Pezizomycotina</taxon>
        <taxon>Sordariomycetes</taxon>
        <taxon>Sordariomycetidae</taxon>
        <taxon>Diaporthales</taxon>
        <taxon>Gnomoniaceae</taxon>
        <taxon>Gnomoniopsis</taxon>
    </lineage>
</organism>
<name>A0A9W9D368_9PEZI</name>